<name>A0A644WWH2_9ZZZZ</name>
<comment type="caution">
    <text evidence="1">The sequence shown here is derived from an EMBL/GenBank/DDBJ whole genome shotgun (WGS) entry which is preliminary data.</text>
</comment>
<protein>
    <submittedName>
        <fullName evidence="1">Uncharacterized protein</fullName>
    </submittedName>
</protein>
<dbReference type="AlphaFoldDB" id="A0A644WWH2"/>
<proteinExistence type="predicted"/>
<evidence type="ECO:0000313" key="1">
    <source>
        <dbReference type="EMBL" id="MPM07951.1"/>
    </source>
</evidence>
<accession>A0A644WWH2</accession>
<sequence>MAPVTRKSTPSSFPILTAVELSTYPSEERSCSERMASMRCRSRMVNSLVLKSSVVSMSATASPGAPAPLLSSNSRMAILGFAHADPEKPHRTTKKMQARVHFLNMANTPVSREIFEKTAPLHGNNSIPWPSSFQRFSSKSSGIWLKEKSRLKLTRMVGYSIFSPDHTGRGCDRK</sequence>
<organism evidence="1">
    <name type="scientific">bioreactor metagenome</name>
    <dbReference type="NCBI Taxonomy" id="1076179"/>
    <lineage>
        <taxon>unclassified sequences</taxon>
        <taxon>metagenomes</taxon>
        <taxon>ecological metagenomes</taxon>
    </lineage>
</organism>
<reference evidence="1" key="1">
    <citation type="submission" date="2019-08" db="EMBL/GenBank/DDBJ databases">
        <authorList>
            <person name="Kucharzyk K."/>
            <person name="Murdoch R.W."/>
            <person name="Higgins S."/>
            <person name="Loffler F."/>
        </authorList>
    </citation>
    <scope>NUCLEOTIDE SEQUENCE</scope>
</reference>
<gene>
    <name evidence="1" type="ORF">SDC9_54262</name>
</gene>
<dbReference type="EMBL" id="VSSQ01001392">
    <property type="protein sequence ID" value="MPM07951.1"/>
    <property type="molecule type" value="Genomic_DNA"/>
</dbReference>